<dbReference type="GO" id="GO:0003677">
    <property type="term" value="F:DNA binding"/>
    <property type="evidence" value="ECO:0007669"/>
    <property type="project" value="InterPro"/>
</dbReference>
<dbReference type="InterPro" id="IPR010982">
    <property type="entry name" value="Lambda_DNA-bd_dom_sf"/>
</dbReference>
<feature type="compositionally biased region" description="Low complexity" evidence="1">
    <location>
        <begin position="87"/>
        <end position="96"/>
    </location>
</feature>
<protein>
    <submittedName>
        <fullName evidence="2">Helix-turn-helix domain-containing protein</fullName>
    </submittedName>
</protein>
<organism evidence="2 3">
    <name type="scientific">Micromonospora humi</name>
    <dbReference type="NCBI Taxonomy" id="745366"/>
    <lineage>
        <taxon>Bacteria</taxon>
        <taxon>Bacillati</taxon>
        <taxon>Actinomycetota</taxon>
        <taxon>Actinomycetes</taxon>
        <taxon>Micromonosporales</taxon>
        <taxon>Micromonosporaceae</taxon>
        <taxon>Micromonospora</taxon>
    </lineage>
</organism>
<accession>A0A1C5HMB3</accession>
<dbReference type="CDD" id="cd00093">
    <property type="entry name" value="HTH_XRE"/>
    <property type="match status" value="1"/>
</dbReference>
<feature type="region of interest" description="Disordered" evidence="1">
    <location>
        <begin position="86"/>
        <end position="141"/>
    </location>
</feature>
<reference evidence="3" key="1">
    <citation type="submission" date="2016-06" db="EMBL/GenBank/DDBJ databases">
        <authorList>
            <person name="Varghese N."/>
            <person name="Submissions Spin"/>
        </authorList>
    </citation>
    <scope>NUCLEOTIDE SEQUENCE [LARGE SCALE GENOMIC DNA]</scope>
    <source>
        <strain evidence="3">DSM 45647</strain>
    </source>
</reference>
<dbReference type="STRING" id="745366.GA0070213_103318"/>
<dbReference type="EMBL" id="FMDM01000003">
    <property type="protein sequence ID" value="SCG47146.1"/>
    <property type="molecule type" value="Genomic_DNA"/>
</dbReference>
<sequence length="141" mass="14715">MIPSSPPGPRLLGPLLAELRAARGWSQQRFAAELCAASGVPTLTRHEVSRWERQLRLPGDFWSAWLATVLGVPGTLIAEATARSRRLGAAAGPAGRSRARPGQRGRGGSGRQVPGAPGRARARRVRAARRGGDGAGPAGTD</sequence>
<dbReference type="AlphaFoldDB" id="A0A1C5HMB3"/>
<evidence type="ECO:0000256" key="1">
    <source>
        <dbReference type="SAM" id="MobiDB-lite"/>
    </source>
</evidence>
<dbReference type="InterPro" id="IPR001387">
    <property type="entry name" value="Cro/C1-type_HTH"/>
</dbReference>
<evidence type="ECO:0000313" key="3">
    <source>
        <dbReference type="Proteomes" id="UP000199360"/>
    </source>
</evidence>
<dbReference type="RefSeq" id="WP_245716297.1">
    <property type="nucleotide sequence ID" value="NZ_FMDM01000003.1"/>
</dbReference>
<gene>
    <name evidence="2" type="ORF">GA0070213_103318</name>
</gene>
<dbReference type="Gene3D" id="1.10.260.40">
    <property type="entry name" value="lambda repressor-like DNA-binding domains"/>
    <property type="match status" value="1"/>
</dbReference>
<dbReference type="Proteomes" id="UP000199360">
    <property type="component" value="Unassembled WGS sequence"/>
</dbReference>
<name>A0A1C5HMB3_9ACTN</name>
<feature type="compositionally biased region" description="Basic residues" evidence="1">
    <location>
        <begin position="120"/>
        <end position="129"/>
    </location>
</feature>
<proteinExistence type="predicted"/>
<dbReference type="SUPFAM" id="SSF47413">
    <property type="entry name" value="lambda repressor-like DNA-binding domains"/>
    <property type="match status" value="1"/>
</dbReference>
<evidence type="ECO:0000313" key="2">
    <source>
        <dbReference type="EMBL" id="SCG47146.1"/>
    </source>
</evidence>
<keyword evidence="3" id="KW-1185">Reference proteome</keyword>